<comment type="caution">
    <text evidence="1">The sequence shown here is derived from an EMBL/GenBank/DDBJ whole genome shotgun (WGS) entry which is preliminary data.</text>
</comment>
<gene>
    <name evidence="1" type="ORF">GCM10023320_13730</name>
</gene>
<reference evidence="2" key="1">
    <citation type="journal article" date="2019" name="Int. J. Syst. Evol. Microbiol.">
        <title>The Global Catalogue of Microorganisms (GCM) 10K type strain sequencing project: providing services to taxonomists for standard genome sequencing and annotation.</title>
        <authorList>
            <consortium name="The Broad Institute Genomics Platform"/>
            <consortium name="The Broad Institute Genome Sequencing Center for Infectious Disease"/>
            <person name="Wu L."/>
            <person name="Ma J."/>
        </authorList>
    </citation>
    <scope>NUCLEOTIDE SEQUENCE [LARGE SCALE GENOMIC DNA]</scope>
    <source>
        <strain evidence="2">JCM 18302</strain>
    </source>
</reference>
<dbReference type="EMBL" id="BAABJO010000004">
    <property type="protein sequence ID" value="GAA5115245.1"/>
    <property type="molecule type" value="Genomic_DNA"/>
</dbReference>
<protein>
    <submittedName>
        <fullName evidence="1">Uncharacterized protein</fullName>
    </submittedName>
</protein>
<sequence>MYFRLTADSVELVDPQDTRSFSAVCPADLGVDDLAAIVERAGIGELLPGGGHLVVAVDAVRRMAAGRVGPGWPDDLAAMLGYAASKGWTSEDGTRVRAHVERR</sequence>
<dbReference type="Proteomes" id="UP001500804">
    <property type="component" value="Unassembled WGS sequence"/>
</dbReference>
<proteinExistence type="predicted"/>
<dbReference type="RefSeq" id="WP_345603949.1">
    <property type="nucleotide sequence ID" value="NZ_BAABJO010000004.1"/>
</dbReference>
<keyword evidence="2" id="KW-1185">Reference proteome</keyword>
<evidence type="ECO:0000313" key="2">
    <source>
        <dbReference type="Proteomes" id="UP001500804"/>
    </source>
</evidence>
<evidence type="ECO:0000313" key="1">
    <source>
        <dbReference type="EMBL" id="GAA5115245.1"/>
    </source>
</evidence>
<name>A0ABP9NE42_9PSEU</name>
<accession>A0ABP9NE42</accession>
<organism evidence="1 2">
    <name type="scientific">Pseudonocardia adelaidensis</name>
    <dbReference type="NCBI Taxonomy" id="648754"/>
    <lineage>
        <taxon>Bacteria</taxon>
        <taxon>Bacillati</taxon>
        <taxon>Actinomycetota</taxon>
        <taxon>Actinomycetes</taxon>
        <taxon>Pseudonocardiales</taxon>
        <taxon>Pseudonocardiaceae</taxon>
        <taxon>Pseudonocardia</taxon>
    </lineage>
</organism>